<dbReference type="InterPro" id="IPR005471">
    <property type="entry name" value="Tscrpt_reg_IclR_N"/>
</dbReference>
<dbReference type="Pfam" id="PF09339">
    <property type="entry name" value="HTH_IclR"/>
    <property type="match status" value="1"/>
</dbReference>
<reference evidence="8" key="2">
    <citation type="submission" date="2021-04" db="EMBL/GenBank/DDBJ databases">
        <authorList>
            <person name="Gilroy R."/>
        </authorList>
    </citation>
    <scope>NUCLEOTIDE SEQUENCE</scope>
    <source>
        <strain evidence="8">ChiSjej1B19-8411</strain>
    </source>
</reference>
<protein>
    <recommendedName>
        <fullName evidence="5">Glycerol operon regulatory protein</fullName>
    </recommendedName>
</protein>
<feature type="domain" description="HTH iclR-type" evidence="6">
    <location>
        <begin position="7"/>
        <end position="68"/>
    </location>
</feature>
<dbReference type="AlphaFoldDB" id="A0A9D1WG08"/>
<feature type="domain" description="IclR-ED" evidence="7">
    <location>
        <begin position="69"/>
        <end position="253"/>
    </location>
</feature>
<dbReference type="Proteomes" id="UP000886817">
    <property type="component" value="Unassembled WGS sequence"/>
</dbReference>
<dbReference type="Gene3D" id="1.10.10.10">
    <property type="entry name" value="Winged helix-like DNA-binding domain superfamily/Winged helix DNA-binding domain"/>
    <property type="match status" value="1"/>
</dbReference>
<keyword evidence="1" id="KW-0805">Transcription regulation</keyword>
<keyword evidence="3" id="KW-0804">Transcription</keyword>
<dbReference type="InterPro" id="IPR029016">
    <property type="entry name" value="GAF-like_dom_sf"/>
</dbReference>
<evidence type="ECO:0000256" key="3">
    <source>
        <dbReference type="ARBA" id="ARBA00023163"/>
    </source>
</evidence>
<proteinExistence type="predicted"/>
<dbReference type="PROSITE" id="PS51077">
    <property type="entry name" value="HTH_ICLR"/>
    <property type="match status" value="1"/>
</dbReference>
<evidence type="ECO:0000256" key="5">
    <source>
        <dbReference type="ARBA" id="ARBA00070406"/>
    </source>
</evidence>
<dbReference type="Pfam" id="PF01614">
    <property type="entry name" value="IclR_C"/>
    <property type="match status" value="1"/>
</dbReference>
<evidence type="ECO:0000256" key="1">
    <source>
        <dbReference type="ARBA" id="ARBA00023015"/>
    </source>
</evidence>
<accession>A0A9D1WG08</accession>
<dbReference type="Gene3D" id="3.30.450.40">
    <property type="match status" value="1"/>
</dbReference>
<dbReference type="InterPro" id="IPR036388">
    <property type="entry name" value="WH-like_DNA-bd_sf"/>
</dbReference>
<name>A0A9D1WG08_9FIRM</name>
<dbReference type="InterPro" id="IPR036390">
    <property type="entry name" value="WH_DNA-bd_sf"/>
</dbReference>
<evidence type="ECO:0000256" key="4">
    <source>
        <dbReference type="ARBA" id="ARBA00058938"/>
    </source>
</evidence>
<comment type="function">
    <text evidence="4">May be an activator protein for the gylABX operon.</text>
</comment>
<evidence type="ECO:0000256" key="2">
    <source>
        <dbReference type="ARBA" id="ARBA00023125"/>
    </source>
</evidence>
<dbReference type="InterPro" id="IPR014757">
    <property type="entry name" value="Tscrpt_reg_IclR_C"/>
</dbReference>
<dbReference type="SUPFAM" id="SSF55781">
    <property type="entry name" value="GAF domain-like"/>
    <property type="match status" value="1"/>
</dbReference>
<dbReference type="SUPFAM" id="SSF46785">
    <property type="entry name" value="Winged helix' DNA-binding domain"/>
    <property type="match status" value="1"/>
</dbReference>
<dbReference type="PANTHER" id="PTHR30136">
    <property type="entry name" value="HELIX-TURN-HELIX TRANSCRIPTIONAL REGULATOR, ICLR FAMILY"/>
    <property type="match status" value="1"/>
</dbReference>
<keyword evidence="2" id="KW-0238">DNA-binding</keyword>
<dbReference type="GO" id="GO:0045892">
    <property type="term" value="P:negative regulation of DNA-templated transcription"/>
    <property type="evidence" value="ECO:0007669"/>
    <property type="project" value="TreeGrafter"/>
</dbReference>
<evidence type="ECO:0000259" key="6">
    <source>
        <dbReference type="PROSITE" id="PS51077"/>
    </source>
</evidence>
<reference evidence="8" key="1">
    <citation type="journal article" date="2021" name="PeerJ">
        <title>Extensive microbial diversity within the chicken gut microbiome revealed by metagenomics and culture.</title>
        <authorList>
            <person name="Gilroy R."/>
            <person name="Ravi A."/>
            <person name="Getino M."/>
            <person name="Pursley I."/>
            <person name="Horton D.L."/>
            <person name="Alikhan N.F."/>
            <person name="Baker D."/>
            <person name="Gharbi K."/>
            <person name="Hall N."/>
            <person name="Watson M."/>
            <person name="Adriaenssens E.M."/>
            <person name="Foster-Nyarko E."/>
            <person name="Jarju S."/>
            <person name="Secka A."/>
            <person name="Antonio M."/>
            <person name="Oren A."/>
            <person name="Chaudhuri R.R."/>
            <person name="La Ragione R."/>
            <person name="Hildebrand F."/>
            <person name="Pallen M.J."/>
        </authorList>
    </citation>
    <scope>NUCLEOTIDE SEQUENCE</scope>
    <source>
        <strain evidence="8">ChiSjej1B19-8411</strain>
    </source>
</reference>
<dbReference type="EMBL" id="DXEX01000040">
    <property type="protein sequence ID" value="HIX58380.1"/>
    <property type="molecule type" value="Genomic_DNA"/>
</dbReference>
<dbReference type="InterPro" id="IPR050707">
    <property type="entry name" value="HTH_MetabolicPath_Reg"/>
</dbReference>
<organism evidence="8 9">
    <name type="scientific">Candidatus Blautia gallistercoris</name>
    <dbReference type="NCBI Taxonomy" id="2838490"/>
    <lineage>
        <taxon>Bacteria</taxon>
        <taxon>Bacillati</taxon>
        <taxon>Bacillota</taxon>
        <taxon>Clostridia</taxon>
        <taxon>Lachnospirales</taxon>
        <taxon>Lachnospiraceae</taxon>
        <taxon>Blautia</taxon>
    </lineage>
</organism>
<dbReference type="PANTHER" id="PTHR30136:SF19">
    <property type="entry name" value="DNA-BINDING TRANSCRIPTIONAL REPRESSOR YIAJ"/>
    <property type="match status" value="1"/>
</dbReference>
<dbReference type="GO" id="GO:0003677">
    <property type="term" value="F:DNA binding"/>
    <property type="evidence" value="ECO:0007669"/>
    <property type="project" value="UniProtKB-KW"/>
</dbReference>
<sequence length="253" mass="28840">MEEKNPIQVADRLFLVLETLAEEGPTALMDLSRMLDLHKSTVHRLLNSLIFLGYVNQDVETGKYQLTFKLCELSNKILSRMDILDQVRPYLRKLADLTGETVHFVQLDGTDAVYIYKEESLQNSVRMVSKVGSRIPLYCSAVGKAMLADMPREQADAIWQKSHIRALTEHTITNYSDFIYTLEEGRQQGYSLDNEENEIGVRCIAVSLPDYKGRAKYAISISAPVNRMTDSRIQSLSHTLLDIRQQIMEHQGL</sequence>
<evidence type="ECO:0000259" key="7">
    <source>
        <dbReference type="PROSITE" id="PS51078"/>
    </source>
</evidence>
<dbReference type="PROSITE" id="PS51078">
    <property type="entry name" value="ICLR_ED"/>
    <property type="match status" value="1"/>
</dbReference>
<dbReference type="FunFam" id="1.10.10.10:FF:000056">
    <property type="entry name" value="IclR family transcriptional regulator"/>
    <property type="match status" value="1"/>
</dbReference>
<dbReference type="SMART" id="SM00346">
    <property type="entry name" value="HTH_ICLR"/>
    <property type="match status" value="1"/>
</dbReference>
<comment type="caution">
    <text evidence="8">The sequence shown here is derived from an EMBL/GenBank/DDBJ whole genome shotgun (WGS) entry which is preliminary data.</text>
</comment>
<gene>
    <name evidence="8" type="ORF">IAA45_01505</name>
</gene>
<evidence type="ECO:0000313" key="9">
    <source>
        <dbReference type="Proteomes" id="UP000886817"/>
    </source>
</evidence>
<evidence type="ECO:0000313" key="8">
    <source>
        <dbReference type="EMBL" id="HIX58380.1"/>
    </source>
</evidence>
<dbReference type="GO" id="GO:0003700">
    <property type="term" value="F:DNA-binding transcription factor activity"/>
    <property type="evidence" value="ECO:0007669"/>
    <property type="project" value="TreeGrafter"/>
</dbReference>